<comment type="cofactor">
    <cofactor evidence="5">
        <name>FAD</name>
        <dbReference type="ChEBI" id="CHEBI:57692"/>
    </cofactor>
</comment>
<dbReference type="InterPro" id="IPR002872">
    <property type="entry name" value="Proline_DH_dom"/>
</dbReference>
<keyword evidence="5" id="KW-0285">Flavoprotein</keyword>
<dbReference type="GO" id="GO:0005739">
    <property type="term" value="C:mitochondrion"/>
    <property type="evidence" value="ECO:0007669"/>
    <property type="project" value="TreeGrafter"/>
</dbReference>
<comment type="similarity">
    <text evidence="1 5">Belongs to the proline oxidase family.</text>
</comment>
<dbReference type="GO" id="GO:0010133">
    <property type="term" value="P:L-proline catabolic process to L-glutamate"/>
    <property type="evidence" value="ECO:0007669"/>
    <property type="project" value="TreeGrafter"/>
</dbReference>
<dbReference type="EMBL" id="QZBJ01000066">
    <property type="protein sequence ID" value="THY70943.1"/>
    <property type="molecule type" value="Genomic_DNA"/>
</dbReference>
<protein>
    <recommendedName>
        <fullName evidence="2 5">Proline dehydrogenase</fullName>
        <ecNumber evidence="2 5">1.5.5.2</ecNumber>
    </recommendedName>
</protein>
<name>A0A4S9PKA1_AURPU</name>
<comment type="caution">
    <text evidence="7">The sequence shown here is derived from an EMBL/GenBank/DDBJ whole genome shotgun (WGS) entry which is preliminary data.</text>
</comment>
<comment type="catalytic activity">
    <reaction evidence="5">
        <text>L-proline + a quinone = (S)-1-pyrroline-5-carboxylate + a quinol + H(+)</text>
        <dbReference type="Rhea" id="RHEA:23784"/>
        <dbReference type="ChEBI" id="CHEBI:15378"/>
        <dbReference type="ChEBI" id="CHEBI:17388"/>
        <dbReference type="ChEBI" id="CHEBI:24646"/>
        <dbReference type="ChEBI" id="CHEBI:60039"/>
        <dbReference type="ChEBI" id="CHEBI:132124"/>
        <dbReference type="EC" id="1.5.5.2"/>
    </reaction>
</comment>
<reference evidence="7 8" key="1">
    <citation type="submission" date="2018-10" db="EMBL/GenBank/DDBJ databases">
        <title>Fifty Aureobasidium pullulans genomes reveal a recombining polyextremotolerant generalist.</title>
        <authorList>
            <person name="Gostincar C."/>
            <person name="Turk M."/>
            <person name="Zajc J."/>
            <person name="Gunde-Cimerman N."/>
        </authorList>
    </citation>
    <scope>NUCLEOTIDE SEQUENCE [LARGE SCALE GENOMIC DNA]</scope>
    <source>
        <strain evidence="7 8">EXF-4256</strain>
    </source>
</reference>
<dbReference type="PANTHER" id="PTHR13914">
    <property type="entry name" value="PROLINE OXIDASE"/>
    <property type="match status" value="1"/>
</dbReference>
<keyword evidence="4 5" id="KW-0642">Proline metabolism</keyword>
<dbReference type="AlphaFoldDB" id="A0A4S9PKA1"/>
<comment type="function">
    <text evidence="5">Converts proline to delta-1-pyrroline-5-carboxylate.</text>
</comment>
<organism evidence="7 8">
    <name type="scientific">Aureobasidium pullulans</name>
    <name type="common">Black yeast</name>
    <name type="synonym">Pullularia pullulans</name>
    <dbReference type="NCBI Taxonomy" id="5580"/>
    <lineage>
        <taxon>Eukaryota</taxon>
        <taxon>Fungi</taxon>
        <taxon>Dikarya</taxon>
        <taxon>Ascomycota</taxon>
        <taxon>Pezizomycotina</taxon>
        <taxon>Dothideomycetes</taxon>
        <taxon>Dothideomycetidae</taxon>
        <taxon>Dothideales</taxon>
        <taxon>Saccotheciaceae</taxon>
        <taxon>Aureobasidium</taxon>
    </lineage>
</organism>
<dbReference type="SUPFAM" id="SSF51730">
    <property type="entry name" value="FAD-linked oxidoreductase"/>
    <property type="match status" value="1"/>
</dbReference>
<evidence type="ECO:0000256" key="4">
    <source>
        <dbReference type="ARBA" id="ARBA00023062"/>
    </source>
</evidence>
<evidence type="ECO:0000256" key="5">
    <source>
        <dbReference type="RuleBase" id="RU364054"/>
    </source>
</evidence>
<dbReference type="InterPro" id="IPR029041">
    <property type="entry name" value="FAD-linked_oxidoreductase-like"/>
</dbReference>
<evidence type="ECO:0000256" key="1">
    <source>
        <dbReference type="ARBA" id="ARBA00005869"/>
    </source>
</evidence>
<evidence type="ECO:0000313" key="8">
    <source>
        <dbReference type="Proteomes" id="UP000305064"/>
    </source>
</evidence>
<dbReference type="GO" id="GO:0004657">
    <property type="term" value="F:proline dehydrogenase activity"/>
    <property type="evidence" value="ECO:0007669"/>
    <property type="project" value="UniProtKB-EC"/>
</dbReference>
<keyword evidence="3 5" id="KW-0560">Oxidoreductase</keyword>
<evidence type="ECO:0000259" key="6">
    <source>
        <dbReference type="Pfam" id="PF01619"/>
    </source>
</evidence>
<sequence length="499" mass="56041">MVSIALYKNVLKQALTANASSLLISTMSEPRTELIYHHIDSMNITKYNHFVYKSASHPRPTLVTWQSLRHHSSLVSRHPDASSEHHQKQQQSHLHRISTVNLLRNIFLGKVFTSPFLFKYGVACLSKIANSRSAILDPDKNAVLRALIKPMIYDHFCAGTNKLEIKKTLDYLKTMGFEGVILIYSREIPAMPVEALNELEPLTQDEDIDIWRDGNVKTLDMVEPGDYVGIKFTGAGPRVAQALAKDRDPPQQLLDAMSAICERAAAQGSRVWIDAEQQVFQPTIDRWTVDMMRRFNTNGQALVSLTLQAYLKSARSTVENLLQQAHTENWTLGIKLVRGAYIGSENRTLIHDTKIQTDGCYDSIAADLLTKSFPGFGKQDFPNVELFLAGHNSESIRKAYTLYKGLLQKGETPSPIKFGQLLGMADDISCELLAMGEKAGKQADKDASAPMVYKCMNWGSVRECMHYLVRRATENQSAASRMESTVGVMQKELRRRMGF</sequence>
<dbReference type="Proteomes" id="UP000305064">
    <property type="component" value="Unassembled WGS sequence"/>
</dbReference>
<proteinExistence type="inferred from homology"/>
<dbReference type="Gene3D" id="3.20.20.220">
    <property type="match status" value="1"/>
</dbReference>
<dbReference type="GO" id="GO:0071949">
    <property type="term" value="F:FAD binding"/>
    <property type="evidence" value="ECO:0007669"/>
    <property type="project" value="TreeGrafter"/>
</dbReference>
<evidence type="ECO:0000256" key="2">
    <source>
        <dbReference type="ARBA" id="ARBA00012695"/>
    </source>
</evidence>
<evidence type="ECO:0000256" key="3">
    <source>
        <dbReference type="ARBA" id="ARBA00023002"/>
    </source>
</evidence>
<dbReference type="PANTHER" id="PTHR13914:SF34">
    <property type="entry name" value="PROLINE DEHYDROGENASE"/>
    <property type="match status" value="1"/>
</dbReference>
<accession>A0A4S9PKA1</accession>
<dbReference type="InterPro" id="IPR015659">
    <property type="entry name" value="Proline_oxidase"/>
</dbReference>
<keyword evidence="5" id="KW-0274">FAD</keyword>
<gene>
    <name evidence="7" type="ORF">D6C94_08117</name>
</gene>
<feature type="domain" description="Proline dehydrogenase" evidence="6">
    <location>
        <begin position="215"/>
        <end position="483"/>
    </location>
</feature>
<dbReference type="Pfam" id="PF01619">
    <property type="entry name" value="Pro_dh"/>
    <property type="match status" value="1"/>
</dbReference>
<dbReference type="EC" id="1.5.5.2" evidence="2 5"/>
<evidence type="ECO:0000313" key="7">
    <source>
        <dbReference type="EMBL" id="THY70943.1"/>
    </source>
</evidence>